<dbReference type="SUPFAM" id="SSF52540">
    <property type="entry name" value="P-loop containing nucleoside triphosphate hydrolases"/>
    <property type="match status" value="1"/>
</dbReference>
<dbReference type="EMBL" id="CP036263">
    <property type="protein sequence ID" value="QDS97044.1"/>
    <property type="molecule type" value="Genomic_DNA"/>
</dbReference>
<protein>
    <submittedName>
        <fullName evidence="1">RNA polymerase-associated protein RapA</fullName>
    </submittedName>
</protein>
<evidence type="ECO:0000313" key="2">
    <source>
        <dbReference type="Proteomes" id="UP000319852"/>
    </source>
</evidence>
<dbReference type="AlphaFoldDB" id="A0A517MQ92"/>
<keyword evidence="2" id="KW-1185">Reference proteome</keyword>
<organism evidence="1 2">
    <name type="scientific">Adhaeretor mobilis</name>
    <dbReference type="NCBI Taxonomy" id="1930276"/>
    <lineage>
        <taxon>Bacteria</taxon>
        <taxon>Pseudomonadati</taxon>
        <taxon>Planctomycetota</taxon>
        <taxon>Planctomycetia</taxon>
        <taxon>Pirellulales</taxon>
        <taxon>Lacipirellulaceae</taxon>
        <taxon>Adhaeretor</taxon>
    </lineage>
</organism>
<evidence type="ECO:0000313" key="1">
    <source>
        <dbReference type="EMBL" id="QDS97044.1"/>
    </source>
</evidence>
<dbReference type="Proteomes" id="UP000319852">
    <property type="component" value="Chromosome"/>
</dbReference>
<accession>A0A517MQ92</accession>
<sequence length="186" mass="20220">MSLITDYHAKLIASELTRQCPSDSVQKLTAVLSDAQVDLNPYQVGAAALFAFSTPLTYGAILADEVGFGKTIEAGLLTRITHQQPRKTATLASTPNRQIALRTCIFDRLGSKTSRICRTILVELSSFCRYTTNNTLAAPLPPWGDVHQGRVFYCALGNHATSECSSALHGSARRSSRPDLQVRGRP</sequence>
<dbReference type="KEGG" id="amob:HG15A2_03030"/>
<proteinExistence type="predicted"/>
<dbReference type="InterPro" id="IPR027417">
    <property type="entry name" value="P-loop_NTPase"/>
</dbReference>
<dbReference type="Gene3D" id="3.40.50.10810">
    <property type="entry name" value="Tandem AAA-ATPase domain"/>
    <property type="match status" value="1"/>
</dbReference>
<name>A0A517MQ92_9BACT</name>
<dbReference type="InterPro" id="IPR038718">
    <property type="entry name" value="SNF2-like_sf"/>
</dbReference>
<gene>
    <name evidence="1" type="primary">rapA_1</name>
    <name evidence="1" type="ORF">HG15A2_03030</name>
</gene>
<reference evidence="1 2" key="1">
    <citation type="submission" date="2019-02" db="EMBL/GenBank/DDBJ databases">
        <title>Deep-cultivation of Planctomycetes and their phenomic and genomic characterization uncovers novel biology.</title>
        <authorList>
            <person name="Wiegand S."/>
            <person name="Jogler M."/>
            <person name="Boedeker C."/>
            <person name="Pinto D."/>
            <person name="Vollmers J."/>
            <person name="Rivas-Marin E."/>
            <person name="Kohn T."/>
            <person name="Peeters S.H."/>
            <person name="Heuer A."/>
            <person name="Rast P."/>
            <person name="Oberbeckmann S."/>
            <person name="Bunk B."/>
            <person name="Jeske O."/>
            <person name="Meyerdierks A."/>
            <person name="Storesund J.E."/>
            <person name="Kallscheuer N."/>
            <person name="Luecker S."/>
            <person name="Lage O.M."/>
            <person name="Pohl T."/>
            <person name="Merkel B.J."/>
            <person name="Hornburger P."/>
            <person name="Mueller R.-W."/>
            <person name="Bruemmer F."/>
            <person name="Labrenz M."/>
            <person name="Spormann A.M."/>
            <person name="Op den Camp H."/>
            <person name="Overmann J."/>
            <person name="Amann R."/>
            <person name="Jetten M.S.M."/>
            <person name="Mascher T."/>
            <person name="Medema M.H."/>
            <person name="Devos D.P."/>
            <person name="Kaster A.-K."/>
            <person name="Ovreas L."/>
            <person name="Rohde M."/>
            <person name="Galperin M.Y."/>
            <person name="Jogler C."/>
        </authorList>
    </citation>
    <scope>NUCLEOTIDE SEQUENCE [LARGE SCALE GENOMIC DNA]</scope>
    <source>
        <strain evidence="1 2">HG15A2</strain>
    </source>
</reference>